<dbReference type="CDD" id="cd18018">
    <property type="entry name" value="DEXHc_RecQ4-like"/>
    <property type="match status" value="1"/>
</dbReference>
<keyword evidence="8" id="KW-0413">Isomerase</keyword>
<dbReference type="GO" id="GO:0043590">
    <property type="term" value="C:bacterial nucleoid"/>
    <property type="evidence" value="ECO:0007669"/>
    <property type="project" value="TreeGrafter"/>
</dbReference>
<dbReference type="GO" id="GO:0006281">
    <property type="term" value="P:DNA repair"/>
    <property type="evidence" value="ECO:0007669"/>
    <property type="project" value="TreeGrafter"/>
</dbReference>
<accession>A0A172YGW7</accession>
<evidence type="ECO:0000313" key="15">
    <source>
        <dbReference type="EMBL" id="ANF58530.1"/>
    </source>
</evidence>
<dbReference type="KEGG" id="haa:A5892_14470"/>
<dbReference type="AlphaFoldDB" id="A0A172YGW7"/>
<dbReference type="PROSITE" id="PS51194">
    <property type="entry name" value="HELICASE_CTER"/>
    <property type="match status" value="1"/>
</dbReference>
<dbReference type="GO" id="GO:0003677">
    <property type="term" value="F:DNA binding"/>
    <property type="evidence" value="ECO:0007669"/>
    <property type="project" value="UniProtKB-KW"/>
</dbReference>
<dbReference type="GO" id="GO:0043138">
    <property type="term" value="F:3'-5' DNA helicase activity"/>
    <property type="evidence" value="ECO:0007669"/>
    <property type="project" value="UniProtKB-EC"/>
</dbReference>
<evidence type="ECO:0000256" key="8">
    <source>
        <dbReference type="ARBA" id="ARBA00023235"/>
    </source>
</evidence>
<proteinExistence type="inferred from homology"/>
<dbReference type="Proteomes" id="UP000077875">
    <property type="component" value="Chromosome"/>
</dbReference>
<dbReference type="InterPro" id="IPR027417">
    <property type="entry name" value="P-loop_NTPase"/>
</dbReference>
<dbReference type="PROSITE" id="PS00690">
    <property type="entry name" value="DEAH_ATP_HELICASE"/>
    <property type="match status" value="1"/>
</dbReference>
<evidence type="ECO:0000256" key="6">
    <source>
        <dbReference type="ARBA" id="ARBA00022840"/>
    </source>
</evidence>
<dbReference type="GO" id="GO:0046872">
    <property type="term" value="F:metal ion binding"/>
    <property type="evidence" value="ECO:0007669"/>
    <property type="project" value="UniProtKB-KW"/>
</dbReference>
<gene>
    <name evidence="15" type="ORF">A5892_14470</name>
</gene>
<dbReference type="NCBIfam" id="TIGR00614">
    <property type="entry name" value="recQ_fam"/>
    <property type="match status" value="1"/>
</dbReference>
<dbReference type="GO" id="GO:0016787">
    <property type="term" value="F:hydrolase activity"/>
    <property type="evidence" value="ECO:0007669"/>
    <property type="project" value="UniProtKB-KW"/>
</dbReference>
<dbReference type="GO" id="GO:0005737">
    <property type="term" value="C:cytoplasm"/>
    <property type="evidence" value="ECO:0007669"/>
    <property type="project" value="TreeGrafter"/>
</dbReference>
<dbReference type="Gene3D" id="3.40.50.300">
    <property type="entry name" value="P-loop containing nucleotide triphosphate hydrolases"/>
    <property type="match status" value="2"/>
</dbReference>
<keyword evidence="2" id="KW-0479">Metal-binding</keyword>
<dbReference type="SMART" id="SM00490">
    <property type="entry name" value="HELICc"/>
    <property type="match status" value="1"/>
</dbReference>
<keyword evidence="4" id="KW-0378">Hydrolase</keyword>
<dbReference type="RefSeq" id="WP_064123398.1">
    <property type="nucleotide sequence ID" value="NZ_CP015243.1"/>
</dbReference>
<evidence type="ECO:0000256" key="1">
    <source>
        <dbReference type="ARBA" id="ARBA00005446"/>
    </source>
</evidence>
<name>A0A172YGW7_9GAMM</name>
<dbReference type="InterPro" id="IPR032284">
    <property type="entry name" value="RecQ_Zn-bd"/>
</dbReference>
<dbReference type="PANTHER" id="PTHR13710:SF105">
    <property type="entry name" value="ATP-DEPENDENT DNA HELICASE Q1"/>
    <property type="match status" value="1"/>
</dbReference>
<evidence type="ECO:0000256" key="4">
    <source>
        <dbReference type="ARBA" id="ARBA00022801"/>
    </source>
</evidence>
<dbReference type="Pfam" id="PF16124">
    <property type="entry name" value="RecQ_Zn_bind"/>
    <property type="match status" value="1"/>
</dbReference>
<comment type="catalytic activity">
    <reaction evidence="9">
        <text>Couples ATP hydrolysis with the unwinding of duplex DNA by translocating in the 3'-5' direction.</text>
        <dbReference type="EC" id="5.6.2.4"/>
    </reaction>
</comment>
<dbReference type="GO" id="GO:0006310">
    <property type="term" value="P:DNA recombination"/>
    <property type="evidence" value="ECO:0007669"/>
    <property type="project" value="InterPro"/>
</dbReference>
<feature type="domain" description="Helicase ATP-binding" evidence="13">
    <location>
        <begin position="27"/>
        <end position="195"/>
    </location>
</feature>
<evidence type="ECO:0000313" key="16">
    <source>
        <dbReference type="Proteomes" id="UP000077875"/>
    </source>
</evidence>
<dbReference type="PANTHER" id="PTHR13710">
    <property type="entry name" value="DNA HELICASE RECQ FAMILY MEMBER"/>
    <property type="match status" value="1"/>
</dbReference>
<evidence type="ECO:0000256" key="9">
    <source>
        <dbReference type="ARBA" id="ARBA00034617"/>
    </source>
</evidence>
<keyword evidence="6" id="KW-0067">ATP-binding</keyword>
<feature type="domain" description="Helicase C-terminal" evidence="14">
    <location>
        <begin position="218"/>
        <end position="371"/>
    </location>
</feature>
<dbReference type="STRING" id="376489.A5892_14470"/>
<dbReference type="InterPro" id="IPR001650">
    <property type="entry name" value="Helicase_C-like"/>
</dbReference>
<keyword evidence="3" id="KW-0547">Nucleotide-binding</keyword>
<evidence type="ECO:0000256" key="7">
    <source>
        <dbReference type="ARBA" id="ARBA00023125"/>
    </source>
</evidence>
<dbReference type="EMBL" id="CP015243">
    <property type="protein sequence ID" value="ANF58530.1"/>
    <property type="molecule type" value="Genomic_DNA"/>
</dbReference>
<organism evidence="15 16">
    <name type="scientific">Halotalea alkalilenta</name>
    <dbReference type="NCBI Taxonomy" id="376489"/>
    <lineage>
        <taxon>Bacteria</taxon>
        <taxon>Pseudomonadati</taxon>
        <taxon>Pseudomonadota</taxon>
        <taxon>Gammaproteobacteria</taxon>
        <taxon>Oceanospirillales</taxon>
        <taxon>Halomonadaceae</taxon>
        <taxon>Halotalea</taxon>
    </lineage>
</organism>
<comment type="similarity">
    <text evidence="1">Belongs to the helicase family. RecQ subfamily.</text>
</comment>
<dbReference type="Pfam" id="PF00270">
    <property type="entry name" value="DEAD"/>
    <property type="match status" value="1"/>
</dbReference>
<dbReference type="SMART" id="SM00487">
    <property type="entry name" value="DEXDc"/>
    <property type="match status" value="1"/>
</dbReference>
<dbReference type="GO" id="GO:0009378">
    <property type="term" value="F:four-way junction helicase activity"/>
    <property type="evidence" value="ECO:0007669"/>
    <property type="project" value="TreeGrafter"/>
</dbReference>
<dbReference type="PROSITE" id="PS51192">
    <property type="entry name" value="HELICASE_ATP_BIND_1"/>
    <property type="match status" value="1"/>
</dbReference>
<evidence type="ECO:0000256" key="5">
    <source>
        <dbReference type="ARBA" id="ARBA00022806"/>
    </source>
</evidence>
<dbReference type="InterPro" id="IPR036388">
    <property type="entry name" value="WH-like_DNA-bd_sf"/>
</dbReference>
<dbReference type="InterPro" id="IPR002464">
    <property type="entry name" value="DNA/RNA_helicase_DEAH_CS"/>
</dbReference>
<dbReference type="InterPro" id="IPR011545">
    <property type="entry name" value="DEAD/DEAH_box_helicase_dom"/>
</dbReference>
<keyword evidence="16" id="KW-1185">Reference proteome</keyword>
<dbReference type="InterPro" id="IPR004589">
    <property type="entry name" value="DNA_helicase_ATP-dep_RecQ"/>
</dbReference>
<dbReference type="Pfam" id="PF00271">
    <property type="entry name" value="Helicase_C"/>
    <property type="match status" value="1"/>
</dbReference>
<dbReference type="EC" id="5.6.2.4" evidence="10"/>
<evidence type="ECO:0000259" key="14">
    <source>
        <dbReference type="PROSITE" id="PS51194"/>
    </source>
</evidence>
<dbReference type="GO" id="GO:0005524">
    <property type="term" value="F:ATP binding"/>
    <property type="evidence" value="ECO:0007669"/>
    <property type="project" value="UniProtKB-KW"/>
</dbReference>
<dbReference type="SUPFAM" id="SSF52540">
    <property type="entry name" value="P-loop containing nucleoside triphosphate hydrolases"/>
    <property type="match status" value="1"/>
</dbReference>
<evidence type="ECO:0000256" key="3">
    <source>
        <dbReference type="ARBA" id="ARBA00022741"/>
    </source>
</evidence>
<evidence type="ECO:0000256" key="11">
    <source>
        <dbReference type="ARBA" id="ARBA00044535"/>
    </source>
</evidence>
<dbReference type="InterPro" id="IPR014001">
    <property type="entry name" value="Helicase_ATP-bd"/>
</dbReference>
<evidence type="ECO:0000256" key="12">
    <source>
        <dbReference type="ARBA" id="ARBA00044550"/>
    </source>
</evidence>
<evidence type="ECO:0000256" key="10">
    <source>
        <dbReference type="ARBA" id="ARBA00034808"/>
    </source>
</evidence>
<protein>
    <recommendedName>
        <fullName evidence="11">ATP-dependent DNA helicase RecQ</fullName>
        <ecNumber evidence="10">5.6.2.4</ecNumber>
    </recommendedName>
    <alternativeName>
        <fullName evidence="12">DNA 3'-5' helicase RecQ</fullName>
    </alternativeName>
</protein>
<evidence type="ECO:0000256" key="2">
    <source>
        <dbReference type="ARBA" id="ARBA00022723"/>
    </source>
</evidence>
<reference evidence="15 16" key="1">
    <citation type="submission" date="2016-04" db="EMBL/GenBank/DDBJ databases">
        <title>Complete Genome Sequence of Halotalea alkalilenta IHB B 13600.</title>
        <authorList>
            <person name="Swarnkar M.K."/>
            <person name="Sharma A."/>
            <person name="Kaushal K."/>
            <person name="Soni R."/>
            <person name="Rana S."/>
            <person name="Singh A.K."/>
            <person name="Gulati A."/>
        </authorList>
    </citation>
    <scope>NUCLEOTIDE SEQUENCE [LARGE SCALE GENOMIC DNA]</scope>
    <source>
        <strain evidence="15 16">IHB B 13600</strain>
    </source>
</reference>
<sequence>MSSETLDYALARHFGFEGLRPGQRAVIERLLEGRSVAAIFPTGAGKSLCYQLPALMLPHLTLVISPLLALIKDQLAFLHAHGIAAASIDSSQSPDEGREVMRQAQAGELKILMISVERLRNERFRRFISQVPISLLVVDEAHCISEWGHNFRPDYLKLPEERERLGMPRTLLLTATATPPVVEQMRERFSITADDVITTGFYRPNLELEVLPTAQAQRPQRLVEWLAPRAGHQAAVPQPSIVYVTQQRSAEEVARLLTSNGIAARAYHAGLDSEERQTIQTAFKQGELNCIVATIAFGMGIDKSDIRQVIHFDPPKSIENYSQEIGRAGRDGAPSTCLTLASREGLGVLENFIYGDTPERSGIRCLLEELDALPRASSGERDWRFTLSALSQRTDIRPLPLKTLLVQLELLGVATPRFSHFADYRFAQHEDDETLAGHFQGERRDFIALLLNNVRRARRWASVDFDRIDEAGRAAGLDAGRGRVIAALEFFAQRGWIELEAKQLTEVYAVYAGSLDIEGLSLRLHDYFTQREHAELERLRAVPALLESEHCLSHRLAAYFGDPRAPQHCGHCSVCHGRTARLPRPQPEPLPDRPRLSALCAPLHARLAERGNGHTPSATLLARFLCGLSSPLLTQLKARTLPGYGALATSPYAALHAHITTLALGRDE</sequence>
<dbReference type="GO" id="GO:0030894">
    <property type="term" value="C:replisome"/>
    <property type="evidence" value="ECO:0007669"/>
    <property type="project" value="TreeGrafter"/>
</dbReference>
<dbReference type="Gene3D" id="1.10.10.10">
    <property type="entry name" value="Winged helix-like DNA-binding domain superfamily/Winged helix DNA-binding domain"/>
    <property type="match status" value="1"/>
</dbReference>
<evidence type="ECO:0000259" key="13">
    <source>
        <dbReference type="PROSITE" id="PS51192"/>
    </source>
</evidence>
<keyword evidence="7" id="KW-0238">DNA-binding</keyword>
<keyword evidence="5" id="KW-0347">Helicase</keyword>